<evidence type="ECO:0000313" key="3">
    <source>
        <dbReference type="Proteomes" id="UP000030401"/>
    </source>
</evidence>
<protein>
    <recommendedName>
        <fullName evidence="4">YqhR</fullName>
    </recommendedName>
</protein>
<reference evidence="2 3" key="1">
    <citation type="submission" date="2013-08" db="EMBL/GenBank/DDBJ databases">
        <authorList>
            <person name="Huang J."/>
            <person name="Wang G."/>
        </authorList>
    </citation>
    <scope>NUCLEOTIDE SEQUENCE [LARGE SCALE GENOMIC DNA]</scope>
    <source>
        <strain evidence="2 3">JSM 072002</strain>
    </source>
</reference>
<evidence type="ECO:0008006" key="4">
    <source>
        <dbReference type="Google" id="ProtNLM"/>
    </source>
</evidence>
<comment type="caution">
    <text evidence="2">The sequence shown here is derived from an EMBL/GenBank/DDBJ whole genome shotgun (WGS) entry which is preliminary data.</text>
</comment>
<dbReference type="STRING" id="1385512.N784_00435"/>
<name>A0A0A5GCD0_9BACI</name>
<dbReference type="AlphaFoldDB" id="A0A0A5GCD0"/>
<proteinExistence type="predicted"/>
<dbReference type="OrthoDB" id="2691442at2"/>
<accession>A0A0A5GCD0</accession>
<keyword evidence="1" id="KW-0472">Membrane</keyword>
<keyword evidence="1" id="KW-0812">Transmembrane</keyword>
<feature type="transmembrane region" description="Helical" evidence="1">
    <location>
        <begin position="70"/>
        <end position="90"/>
    </location>
</feature>
<keyword evidence="3" id="KW-1185">Reference proteome</keyword>
<organism evidence="2 3">
    <name type="scientific">Pontibacillus litoralis JSM 072002</name>
    <dbReference type="NCBI Taxonomy" id="1385512"/>
    <lineage>
        <taxon>Bacteria</taxon>
        <taxon>Bacillati</taxon>
        <taxon>Bacillota</taxon>
        <taxon>Bacilli</taxon>
        <taxon>Bacillales</taxon>
        <taxon>Bacillaceae</taxon>
        <taxon>Pontibacillus</taxon>
    </lineage>
</organism>
<sequence>METQQLEQNKTEKPMSALSKAIVTGFVGGVLWSFIGTVTYYFSFSTVSAASFVIRSWIQTEWASSWLGELLGILCVGVLSIVVAVLYFFLFRKMVGMMPAMIFGVALWFVFFYFMNPVFEAVPSFSELDSNTIVTTICIYLLYGTFIGYSISYEYQQYEAENAK</sequence>
<feature type="transmembrane region" description="Helical" evidence="1">
    <location>
        <begin position="134"/>
        <end position="155"/>
    </location>
</feature>
<dbReference type="EMBL" id="AVPG01000001">
    <property type="protein sequence ID" value="KGX88853.1"/>
    <property type="molecule type" value="Genomic_DNA"/>
</dbReference>
<evidence type="ECO:0000256" key="1">
    <source>
        <dbReference type="SAM" id="Phobius"/>
    </source>
</evidence>
<dbReference type="Proteomes" id="UP000030401">
    <property type="component" value="Unassembled WGS sequence"/>
</dbReference>
<dbReference type="InterPro" id="IPR024563">
    <property type="entry name" value="YqhR"/>
</dbReference>
<dbReference type="eggNOG" id="ENOG5030H6A">
    <property type="taxonomic scope" value="Bacteria"/>
</dbReference>
<feature type="transmembrane region" description="Helical" evidence="1">
    <location>
        <begin position="97"/>
        <end position="114"/>
    </location>
</feature>
<keyword evidence="1" id="KW-1133">Transmembrane helix</keyword>
<feature type="transmembrane region" description="Helical" evidence="1">
    <location>
        <begin position="21"/>
        <end position="42"/>
    </location>
</feature>
<evidence type="ECO:0000313" key="2">
    <source>
        <dbReference type="EMBL" id="KGX88853.1"/>
    </source>
</evidence>
<dbReference type="Pfam" id="PF11085">
    <property type="entry name" value="YqhR"/>
    <property type="match status" value="1"/>
</dbReference>
<gene>
    <name evidence="2" type="ORF">N784_00435</name>
</gene>